<dbReference type="InterPro" id="IPR017441">
    <property type="entry name" value="Protein_kinase_ATP_BS"/>
</dbReference>
<dbReference type="PANTHER" id="PTHR43895">
    <property type="entry name" value="CALCIUM/CALMODULIN-DEPENDENT PROTEIN KINASE KINASE-RELATED"/>
    <property type="match status" value="1"/>
</dbReference>
<dbReference type="InterPro" id="IPR011009">
    <property type="entry name" value="Kinase-like_dom_sf"/>
</dbReference>
<dbReference type="GeneID" id="7051865"/>
<name>B6K705_SCHJY</name>
<feature type="region of interest" description="Disordered" evidence="7">
    <location>
        <begin position="56"/>
        <end position="110"/>
    </location>
</feature>
<dbReference type="PROSITE" id="PS00108">
    <property type="entry name" value="PROTEIN_KINASE_ST"/>
    <property type="match status" value="1"/>
</dbReference>
<dbReference type="GO" id="GO:0004674">
    <property type="term" value="F:protein serine/threonine kinase activity"/>
    <property type="evidence" value="ECO:0000318"/>
    <property type="project" value="GO_Central"/>
</dbReference>
<evidence type="ECO:0000256" key="5">
    <source>
        <dbReference type="ARBA" id="ARBA00022840"/>
    </source>
</evidence>
<organism evidence="9 11">
    <name type="scientific">Schizosaccharomyces japonicus (strain yFS275 / FY16936)</name>
    <name type="common">Fission yeast</name>
    <dbReference type="NCBI Taxonomy" id="402676"/>
    <lineage>
        <taxon>Eukaryota</taxon>
        <taxon>Fungi</taxon>
        <taxon>Dikarya</taxon>
        <taxon>Ascomycota</taxon>
        <taxon>Taphrinomycotina</taxon>
        <taxon>Schizosaccharomycetes</taxon>
        <taxon>Schizosaccharomycetales</taxon>
        <taxon>Schizosaccharomycetaceae</taxon>
        <taxon>Schizosaccharomyces</taxon>
    </lineage>
</organism>
<evidence type="ECO:0000256" key="4">
    <source>
        <dbReference type="ARBA" id="ARBA00022777"/>
    </source>
</evidence>
<evidence type="ECO:0000313" key="10">
    <source>
        <dbReference type="JaponicusDB" id="SJAG_04507"/>
    </source>
</evidence>
<dbReference type="OMA" id="PRNQKIC"/>
<sequence>MSSLRQSQSQKWSSELGELPAPAPSSAKDEEASGSCVDQVQQRSNYGSFAELSKLPRFRLMTDRPTPSHSLPSSHPVKKGQWHPDSENSDACSTKQLLNPGFSSLRSLQPTHASSAHAPFTEVRVPQSAQSVMPESVAIGFESLSLHTTSTKNTQNEKKSTCGSGQAVEFLSAHLPRPATGNDVSSSNLVNSKTTDKSSPAASANLDSSQKSLLSIQLEQSAAALAASSQQQKSSLLTSPPALAERSKAVVAVEKCIVETTTVRSSIASNQVSQTNNLDGTLNNGAIEKCQLNANPENAQQQVCENIPVTRKPSNNISIASTTSTFVSPAQTYSERSFHLERKPQHGRLHIFGPYVLGRTVGRGEYGRVKLGWRLKDKNDVSSDMPPQFAIKVVRTPAPNSSLAHRLSREIAILRHVGEHPHILRYYETVETAHHVGIVLGYASGGELFNYILTCRRLLDPEAAKMFAQLVSGVAYLHSRGIVHRDLKLENILLDGQRNVVIADFGFATTFGEAARLVGHRYGSLAGQDLFSTSCGSPCYAAPELVSCESGLYAGTQADVWSCGVILYAMLAGYLPFDDDPHNPMGANIPRLYRYICSAALAFPDFVSQTARHLLSAILTPNPKNRINLSQVMLHPYLRAHRSLFAKYNASPNHQPLPRHMRKRHVHRTSSDWCTNPTVSLSTDDITALNQSSPGFDLTKALHMSISFKPSALPSEAEMNDLCSSAHVAEKAKGLKRRSMKLLRPIPDKENSSITVLPRKPILSPITGGRRRRGPSKHRRAFSCACKPTQIHLEVLPSLTMQCETSRPYFSSPNNSISPQMSADEKFNYLKRVLGQFLPLGDGH</sequence>
<keyword evidence="1" id="KW-0723">Serine/threonine-protein kinase</keyword>
<accession>B6K705</accession>
<evidence type="ECO:0000256" key="6">
    <source>
        <dbReference type="PROSITE-ProRule" id="PRU10141"/>
    </source>
</evidence>
<dbReference type="EMBL" id="KE651168">
    <property type="protein sequence ID" value="EEB09309.1"/>
    <property type="molecule type" value="Genomic_DNA"/>
</dbReference>
<evidence type="ECO:0000256" key="2">
    <source>
        <dbReference type="ARBA" id="ARBA00022679"/>
    </source>
</evidence>
<feature type="region of interest" description="Disordered" evidence="7">
    <location>
        <begin position="1"/>
        <end position="40"/>
    </location>
</feature>
<dbReference type="Pfam" id="PF00069">
    <property type="entry name" value="Pkinase"/>
    <property type="match status" value="1"/>
</dbReference>
<feature type="region of interest" description="Disordered" evidence="7">
    <location>
        <begin position="761"/>
        <end position="780"/>
    </location>
</feature>
<dbReference type="HOGENOM" id="CLU_337437_0_0_1"/>
<dbReference type="OrthoDB" id="193931at2759"/>
<dbReference type="PROSITE" id="PS00107">
    <property type="entry name" value="PROTEIN_KINASE_ATP"/>
    <property type="match status" value="1"/>
</dbReference>
<evidence type="ECO:0000259" key="8">
    <source>
        <dbReference type="PROSITE" id="PS50011"/>
    </source>
</evidence>
<proteinExistence type="predicted"/>
<dbReference type="InterPro" id="IPR008271">
    <property type="entry name" value="Ser/Thr_kinase_AS"/>
</dbReference>
<evidence type="ECO:0000256" key="1">
    <source>
        <dbReference type="ARBA" id="ARBA00022527"/>
    </source>
</evidence>
<keyword evidence="5 6" id="KW-0067">ATP-binding</keyword>
<dbReference type="PANTHER" id="PTHR43895:SF150">
    <property type="entry name" value="SERINE_THREONINE-PROTEIN KINASE STK11"/>
    <property type="match status" value="1"/>
</dbReference>
<evidence type="ECO:0000256" key="3">
    <source>
        <dbReference type="ARBA" id="ARBA00022741"/>
    </source>
</evidence>
<evidence type="ECO:0000313" key="11">
    <source>
        <dbReference type="Proteomes" id="UP000001744"/>
    </source>
</evidence>
<dbReference type="VEuPathDB" id="FungiDB:SJAG_04507"/>
<feature type="compositionally biased region" description="Low complexity" evidence="7">
    <location>
        <begin position="65"/>
        <end position="75"/>
    </location>
</feature>
<dbReference type="PROSITE" id="PS50011">
    <property type="entry name" value="PROTEIN_KINASE_DOM"/>
    <property type="match status" value="1"/>
</dbReference>
<keyword evidence="11" id="KW-1185">Reference proteome</keyword>
<dbReference type="Proteomes" id="UP000001744">
    <property type="component" value="Unassembled WGS sequence"/>
</dbReference>
<feature type="binding site" evidence="6">
    <location>
        <position position="392"/>
    </location>
    <ligand>
        <name>ATP</name>
        <dbReference type="ChEBI" id="CHEBI:30616"/>
    </ligand>
</feature>
<keyword evidence="2" id="KW-0808">Transferase</keyword>
<dbReference type="GO" id="GO:0005737">
    <property type="term" value="C:cytoplasm"/>
    <property type="evidence" value="ECO:0000318"/>
    <property type="project" value="GO_Central"/>
</dbReference>
<dbReference type="SMART" id="SM00220">
    <property type="entry name" value="S_TKc"/>
    <property type="match status" value="1"/>
</dbReference>
<feature type="region of interest" description="Disordered" evidence="7">
    <location>
        <begin position="175"/>
        <end position="206"/>
    </location>
</feature>
<feature type="compositionally biased region" description="Polar residues" evidence="7">
    <location>
        <begin position="182"/>
        <end position="206"/>
    </location>
</feature>
<feature type="compositionally biased region" description="Basic residues" evidence="7">
    <location>
        <begin position="769"/>
        <end position="780"/>
    </location>
</feature>
<evidence type="ECO:0000256" key="7">
    <source>
        <dbReference type="SAM" id="MobiDB-lite"/>
    </source>
</evidence>
<dbReference type="JaponicusDB" id="SJAG_04507">
    <property type="gene designation" value="ppk1"/>
</dbReference>
<dbReference type="FunFam" id="1.10.510.10:FF:000571">
    <property type="entry name" value="Maternal embryonic leucine zipper kinase"/>
    <property type="match status" value="1"/>
</dbReference>
<keyword evidence="3 6" id="KW-0547">Nucleotide-binding</keyword>
<reference evidence="9 11" key="1">
    <citation type="journal article" date="2011" name="Science">
        <title>Comparative functional genomics of the fission yeasts.</title>
        <authorList>
            <person name="Rhind N."/>
            <person name="Chen Z."/>
            <person name="Yassour M."/>
            <person name="Thompson D.A."/>
            <person name="Haas B.J."/>
            <person name="Habib N."/>
            <person name="Wapinski I."/>
            <person name="Roy S."/>
            <person name="Lin M.F."/>
            <person name="Heiman D.I."/>
            <person name="Young S.K."/>
            <person name="Furuya K."/>
            <person name="Guo Y."/>
            <person name="Pidoux A."/>
            <person name="Chen H.M."/>
            <person name="Robbertse B."/>
            <person name="Goldberg J.M."/>
            <person name="Aoki K."/>
            <person name="Bayne E.H."/>
            <person name="Berlin A.M."/>
            <person name="Desjardins C.A."/>
            <person name="Dobbs E."/>
            <person name="Dukaj L."/>
            <person name="Fan L."/>
            <person name="FitzGerald M.G."/>
            <person name="French C."/>
            <person name="Gujja S."/>
            <person name="Hansen K."/>
            <person name="Keifenheim D."/>
            <person name="Levin J.Z."/>
            <person name="Mosher R.A."/>
            <person name="Mueller C.A."/>
            <person name="Pfiffner J."/>
            <person name="Priest M."/>
            <person name="Russ C."/>
            <person name="Smialowska A."/>
            <person name="Swoboda P."/>
            <person name="Sykes S.M."/>
            <person name="Vaughn M."/>
            <person name="Vengrova S."/>
            <person name="Yoder R."/>
            <person name="Zeng Q."/>
            <person name="Allshire R."/>
            <person name="Baulcombe D."/>
            <person name="Birren B.W."/>
            <person name="Brown W."/>
            <person name="Ekwall K."/>
            <person name="Kellis M."/>
            <person name="Leatherwood J."/>
            <person name="Levin H."/>
            <person name="Margalit H."/>
            <person name="Martienssen R."/>
            <person name="Nieduszynski C.A."/>
            <person name="Spatafora J.W."/>
            <person name="Friedman N."/>
            <person name="Dalgaard J.Z."/>
            <person name="Baumann P."/>
            <person name="Niki H."/>
            <person name="Regev A."/>
            <person name="Nusbaum C."/>
        </authorList>
    </citation>
    <scope>NUCLEOTIDE SEQUENCE [LARGE SCALE GENOMIC DNA]</scope>
    <source>
        <strain evidence="11">yFS275 / FY16936</strain>
    </source>
</reference>
<dbReference type="STRING" id="402676.B6K705"/>
<feature type="compositionally biased region" description="Polar residues" evidence="7">
    <location>
        <begin position="1"/>
        <end position="13"/>
    </location>
</feature>
<dbReference type="eggNOG" id="KOG0583">
    <property type="taxonomic scope" value="Eukaryota"/>
</dbReference>
<keyword evidence="4 9" id="KW-0418">Kinase</keyword>
<evidence type="ECO:0000313" key="9">
    <source>
        <dbReference type="EMBL" id="EEB09309.1"/>
    </source>
</evidence>
<feature type="compositionally biased region" description="Polar residues" evidence="7">
    <location>
        <begin position="89"/>
        <end position="110"/>
    </location>
</feature>
<dbReference type="GO" id="GO:0005524">
    <property type="term" value="F:ATP binding"/>
    <property type="evidence" value="ECO:0007669"/>
    <property type="project" value="UniProtKB-UniRule"/>
</dbReference>
<dbReference type="Gene3D" id="1.10.510.10">
    <property type="entry name" value="Transferase(Phosphotransferase) domain 1"/>
    <property type="match status" value="1"/>
</dbReference>
<dbReference type="RefSeq" id="XP_002175602.1">
    <property type="nucleotide sequence ID" value="XM_002175566.2"/>
</dbReference>
<protein>
    <submittedName>
        <fullName evidence="9">CAMK/CAMKL/KIN4 protein kinase Ppk1</fullName>
    </submittedName>
</protein>
<dbReference type="SUPFAM" id="SSF56112">
    <property type="entry name" value="Protein kinase-like (PK-like)"/>
    <property type="match status" value="1"/>
</dbReference>
<gene>
    <name evidence="10" type="primary">ppk1</name>
    <name evidence="9" type="ORF">SJAG_04507</name>
</gene>
<dbReference type="InterPro" id="IPR000719">
    <property type="entry name" value="Prot_kinase_dom"/>
</dbReference>
<feature type="domain" description="Protein kinase" evidence="8">
    <location>
        <begin position="355"/>
        <end position="638"/>
    </location>
</feature>
<dbReference type="GO" id="GO:0035556">
    <property type="term" value="P:intracellular signal transduction"/>
    <property type="evidence" value="ECO:0000318"/>
    <property type="project" value="GO_Central"/>
</dbReference>
<dbReference type="AlphaFoldDB" id="B6K705"/>